<dbReference type="RefSeq" id="WP_349427137.1">
    <property type="nucleotide sequence ID" value="NZ_CP151632.1"/>
</dbReference>
<organism evidence="10">
    <name type="scientific">Microbacterium sp. LWS13-1.2</name>
    <dbReference type="NCBI Taxonomy" id="3135264"/>
    <lineage>
        <taxon>Bacteria</taxon>
        <taxon>Bacillati</taxon>
        <taxon>Actinomycetota</taxon>
        <taxon>Actinomycetes</taxon>
        <taxon>Micrococcales</taxon>
        <taxon>Microbacteriaceae</taxon>
        <taxon>Microbacterium</taxon>
    </lineage>
</organism>
<feature type="transmembrane region" description="Helical" evidence="8">
    <location>
        <begin position="6"/>
        <end position="23"/>
    </location>
</feature>
<keyword evidence="3 8" id="KW-0812">Transmembrane</keyword>
<comment type="subcellular location">
    <subcellularLocation>
        <location evidence="1">Membrane</location>
        <topology evidence="1">Multi-pass membrane protein</topology>
    </subcellularLocation>
</comment>
<evidence type="ECO:0000313" key="10">
    <source>
        <dbReference type="EMBL" id="WZO32505.1"/>
    </source>
</evidence>
<dbReference type="AlphaFoldDB" id="A0AAU6S6I7"/>
<comment type="pathway">
    <text evidence="2">Carotenoid biosynthesis.</text>
</comment>
<sequence>MTYPLIVLPFLAITAVLALLTARRPGFAGRMTASAIAAGILVVLTAVFDNLMIAAGLFTYPESLISGVRIGLAPIEDFAYPVCAAFLVPSVFTLLETARPRRQEARQ</sequence>
<evidence type="ECO:0000256" key="6">
    <source>
        <dbReference type="ARBA" id="ARBA00023136"/>
    </source>
</evidence>
<evidence type="ECO:0000256" key="5">
    <source>
        <dbReference type="ARBA" id="ARBA00022989"/>
    </source>
</evidence>
<protein>
    <submittedName>
        <fullName evidence="10">Lycopene cyclase domain-containing protein</fullName>
    </submittedName>
</protein>
<keyword evidence="4" id="KW-0125">Carotenoid biosynthesis</keyword>
<dbReference type="EMBL" id="CP151632">
    <property type="protein sequence ID" value="WZO32505.1"/>
    <property type="molecule type" value="Genomic_DNA"/>
</dbReference>
<evidence type="ECO:0000256" key="8">
    <source>
        <dbReference type="SAM" id="Phobius"/>
    </source>
</evidence>
<name>A0AAU6S6I7_9MICO</name>
<dbReference type="GO" id="GO:0016020">
    <property type="term" value="C:membrane"/>
    <property type="evidence" value="ECO:0007669"/>
    <property type="project" value="UniProtKB-SubCell"/>
</dbReference>
<dbReference type="GO" id="GO:0045436">
    <property type="term" value="F:lycopene beta cyclase activity"/>
    <property type="evidence" value="ECO:0007669"/>
    <property type="project" value="UniProtKB-ARBA"/>
</dbReference>
<dbReference type="GO" id="GO:0016117">
    <property type="term" value="P:carotenoid biosynthetic process"/>
    <property type="evidence" value="ECO:0007669"/>
    <property type="project" value="UniProtKB-KW"/>
</dbReference>
<dbReference type="InterPro" id="IPR017825">
    <property type="entry name" value="Lycopene_cyclase_dom"/>
</dbReference>
<reference evidence="10" key="1">
    <citation type="submission" date="2024-04" db="EMBL/GenBank/DDBJ databases">
        <authorList>
            <person name="Roder T."/>
            <person name="Oberhansli S."/>
            <person name="Kreuzer M."/>
        </authorList>
    </citation>
    <scope>NUCLEOTIDE SEQUENCE</scope>
    <source>
        <strain evidence="10">LWS13-1.2</strain>
    </source>
</reference>
<evidence type="ECO:0000256" key="2">
    <source>
        <dbReference type="ARBA" id="ARBA00004829"/>
    </source>
</evidence>
<keyword evidence="5 8" id="KW-1133">Transmembrane helix</keyword>
<evidence type="ECO:0000256" key="4">
    <source>
        <dbReference type="ARBA" id="ARBA00022746"/>
    </source>
</evidence>
<dbReference type="GO" id="GO:0016872">
    <property type="term" value="F:intramolecular lyase activity"/>
    <property type="evidence" value="ECO:0007669"/>
    <property type="project" value="InterPro"/>
</dbReference>
<feature type="transmembrane region" description="Helical" evidence="8">
    <location>
        <begin position="78"/>
        <end position="98"/>
    </location>
</feature>
<keyword evidence="7" id="KW-0413">Isomerase</keyword>
<evidence type="ECO:0000256" key="3">
    <source>
        <dbReference type="ARBA" id="ARBA00022692"/>
    </source>
</evidence>
<keyword evidence="6 8" id="KW-0472">Membrane</keyword>
<dbReference type="NCBIfam" id="TIGR03462">
    <property type="entry name" value="CarR_dom_SF"/>
    <property type="match status" value="1"/>
</dbReference>
<gene>
    <name evidence="10" type="ORF">MRBLWS13_000095</name>
</gene>
<evidence type="ECO:0000256" key="1">
    <source>
        <dbReference type="ARBA" id="ARBA00004141"/>
    </source>
</evidence>
<evidence type="ECO:0000259" key="9">
    <source>
        <dbReference type="Pfam" id="PF18916"/>
    </source>
</evidence>
<feature type="domain" description="Lycopene cyclase" evidence="9">
    <location>
        <begin position="8"/>
        <end position="94"/>
    </location>
</feature>
<proteinExistence type="predicted"/>
<evidence type="ECO:0000256" key="7">
    <source>
        <dbReference type="ARBA" id="ARBA00023235"/>
    </source>
</evidence>
<accession>A0AAU6S6I7</accession>
<dbReference type="Pfam" id="PF18916">
    <property type="entry name" value="Lycopene_cyc"/>
    <property type="match status" value="1"/>
</dbReference>
<feature type="transmembrane region" description="Helical" evidence="8">
    <location>
        <begin position="35"/>
        <end position="58"/>
    </location>
</feature>